<protein>
    <submittedName>
        <fullName evidence="1">Uncharacterized protein</fullName>
    </submittedName>
</protein>
<dbReference type="Proteomes" id="UP001162162">
    <property type="component" value="Unassembled WGS sequence"/>
</dbReference>
<gene>
    <name evidence="1" type="ORF">NQ318_010592</name>
</gene>
<dbReference type="AlphaFoldDB" id="A0AAV8X3H6"/>
<comment type="caution">
    <text evidence="1">The sequence shown here is derived from an EMBL/GenBank/DDBJ whole genome shotgun (WGS) entry which is preliminary data.</text>
</comment>
<proteinExistence type="predicted"/>
<sequence>MNCESFDEILNLIEIDITKEQTTFREPIGATERLAVTLRNEINVPRLGGAPADLVTPALFRLTRESLIPKFPRAPCLSRKVP</sequence>
<evidence type="ECO:0000313" key="1">
    <source>
        <dbReference type="EMBL" id="KAJ8933224.1"/>
    </source>
</evidence>
<accession>A0AAV8X3H6</accession>
<evidence type="ECO:0000313" key="2">
    <source>
        <dbReference type="Proteomes" id="UP001162162"/>
    </source>
</evidence>
<name>A0AAV8X3H6_9CUCU</name>
<reference evidence="1" key="1">
    <citation type="journal article" date="2023" name="Insect Mol. Biol.">
        <title>Genome sequencing provides insights into the evolution of gene families encoding plant cell wall-degrading enzymes in longhorned beetles.</title>
        <authorList>
            <person name="Shin N.R."/>
            <person name="Okamura Y."/>
            <person name="Kirsch R."/>
            <person name="Pauchet Y."/>
        </authorList>
    </citation>
    <scope>NUCLEOTIDE SEQUENCE</scope>
    <source>
        <strain evidence="1">AMC_N1</strain>
    </source>
</reference>
<dbReference type="EMBL" id="JAPWTK010001267">
    <property type="protein sequence ID" value="KAJ8933224.1"/>
    <property type="molecule type" value="Genomic_DNA"/>
</dbReference>
<keyword evidence="2" id="KW-1185">Reference proteome</keyword>
<organism evidence="1 2">
    <name type="scientific">Aromia moschata</name>
    <dbReference type="NCBI Taxonomy" id="1265417"/>
    <lineage>
        <taxon>Eukaryota</taxon>
        <taxon>Metazoa</taxon>
        <taxon>Ecdysozoa</taxon>
        <taxon>Arthropoda</taxon>
        <taxon>Hexapoda</taxon>
        <taxon>Insecta</taxon>
        <taxon>Pterygota</taxon>
        <taxon>Neoptera</taxon>
        <taxon>Endopterygota</taxon>
        <taxon>Coleoptera</taxon>
        <taxon>Polyphaga</taxon>
        <taxon>Cucujiformia</taxon>
        <taxon>Chrysomeloidea</taxon>
        <taxon>Cerambycidae</taxon>
        <taxon>Cerambycinae</taxon>
        <taxon>Callichromatini</taxon>
        <taxon>Aromia</taxon>
    </lineage>
</organism>